<feature type="transmembrane region" description="Helical" evidence="5">
    <location>
        <begin position="344"/>
        <end position="362"/>
    </location>
</feature>
<dbReference type="Pfam" id="PF04932">
    <property type="entry name" value="Wzy_C"/>
    <property type="match status" value="1"/>
</dbReference>
<feature type="transmembrane region" description="Helical" evidence="5">
    <location>
        <begin position="158"/>
        <end position="178"/>
    </location>
</feature>
<feature type="transmembrane region" description="Helical" evidence="5">
    <location>
        <begin position="120"/>
        <end position="138"/>
    </location>
</feature>
<evidence type="ECO:0000256" key="4">
    <source>
        <dbReference type="ARBA" id="ARBA00023136"/>
    </source>
</evidence>
<accession>A0A380AMN2</accession>
<dbReference type="GO" id="GO:0016874">
    <property type="term" value="F:ligase activity"/>
    <property type="evidence" value="ECO:0007669"/>
    <property type="project" value="UniProtKB-KW"/>
</dbReference>
<evidence type="ECO:0000256" key="1">
    <source>
        <dbReference type="ARBA" id="ARBA00004141"/>
    </source>
</evidence>
<evidence type="ECO:0000256" key="5">
    <source>
        <dbReference type="SAM" id="Phobius"/>
    </source>
</evidence>
<evidence type="ECO:0000259" key="6">
    <source>
        <dbReference type="Pfam" id="PF04932"/>
    </source>
</evidence>
<proteinExistence type="predicted"/>
<keyword evidence="3 5" id="KW-1133">Transmembrane helix</keyword>
<feature type="transmembrane region" description="Helical" evidence="5">
    <location>
        <begin position="227"/>
        <end position="246"/>
    </location>
</feature>
<feature type="transmembrane region" description="Helical" evidence="5">
    <location>
        <begin position="190"/>
        <end position="215"/>
    </location>
</feature>
<keyword evidence="7" id="KW-0436">Ligase</keyword>
<feature type="transmembrane region" description="Helical" evidence="5">
    <location>
        <begin position="267"/>
        <end position="285"/>
    </location>
</feature>
<evidence type="ECO:0000256" key="3">
    <source>
        <dbReference type="ARBA" id="ARBA00022989"/>
    </source>
</evidence>
<protein>
    <submittedName>
        <fullName evidence="7">Lipid A core - O-antigen ligase and related enzymes</fullName>
    </submittedName>
</protein>
<feature type="transmembrane region" description="Helical" evidence="5">
    <location>
        <begin position="64"/>
        <end position="81"/>
    </location>
</feature>
<sequence>MIFSKKTDATNLIAVYVFFAFSFFSAIYCGHTRVNNLFHISAIFFLLTLATRPEFRQAWLGRRAALIGIASAAYFLAYYSASNFWGGTPEDALSALTHSAYILIYLGLLVSVLDSPRRNLLLCAVIAGITLLCLYLTWRDYHEIYTLRETSAANPGPRNVIDLAGYAALGIILSLMVFRETQQKKVLLTIPLLFAFMVLTQSRGPLIALMVALVLTTHYRALNKKSAMLIVAMMIFTAGMVLWSSIGEMLITRFAELYQQSFVRMSIWRHSLALVEQAPFFGYGFDRELTFTNYTGELIHTTHSLYLGALLKGGLVGFCLFIALLTFGARLAVVHLKAGRRLEAALYLFMLIFYCSQGMFVIANPAEFWYLFWFPLAVVFAQPTSNAR</sequence>
<dbReference type="InterPro" id="IPR007016">
    <property type="entry name" value="O-antigen_ligase-rel_domated"/>
</dbReference>
<feature type="transmembrane region" description="Helical" evidence="5">
    <location>
        <begin position="34"/>
        <end position="52"/>
    </location>
</feature>
<dbReference type="InterPro" id="IPR051533">
    <property type="entry name" value="WaaL-like"/>
</dbReference>
<keyword evidence="2 5" id="KW-0812">Transmembrane</keyword>
<feature type="transmembrane region" description="Helical" evidence="5">
    <location>
        <begin position="12"/>
        <end position="28"/>
    </location>
</feature>
<dbReference type="RefSeq" id="WP_115184320.1">
    <property type="nucleotide sequence ID" value="NZ_CAMKUF010000001.1"/>
</dbReference>
<dbReference type="GO" id="GO:0016020">
    <property type="term" value="C:membrane"/>
    <property type="evidence" value="ECO:0007669"/>
    <property type="project" value="UniProtKB-SubCell"/>
</dbReference>
<keyword evidence="4 5" id="KW-0472">Membrane</keyword>
<reference evidence="7 8" key="1">
    <citation type="submission" date="2018-06" db="EMBL/GenBank/DDBJ databases">
        <authorList>
            <consortium name="Pathogen Informatics"/>
            <person name="Doyle S."/>
        </authorList>
    </citation>
    <scope>NUCLEOTIDE SEQUENCE [LARGE SCALE GENOMIC DNA]</scope>
    <source>
        <strain evidence="7 8">NCTC11544</strain>
    </source>
</reference>
<dbReference type="PANTHER" id="PTHR37422:SF17">
    <property type="entry name" value="O-ANTIGEN LIGASE"/>
    <property type="match status" value="1"/>
</dbReference>
<gene>
    <name evidence="7" type="ORF">NCTC11544_04423</name>
</gene>
<comment type="subcellular location">
    <subcellularLocation>
        <location evidence="1">Membrane</location>
        <topology evidence="1">Multi-pass membrane protein</topology>
    </subcellularLocation>
</comment>
<evidence type="ECO:0000313" key="7">
    <source>
        <dbReference type="EMBL" id="SUI83154.1"/>
    </source>
</evidence>
<feature type="domain" description="O-antigen ligase-related" evidence="6">
    <location>
        <begin position="192"/>
        <end position="322"/>
    </location>
</feature>
<name>A0A380AMN2_9GAMM</name>
<dbReference type="PANTHER" id="PTHR37422">
    <property type="entry name" value="TEICHURONIC ACID BIOSYNTHESIS PROTEIN TUAE"/>
    <property type="match status" value="1"/>
</dbReference>
<dbReference type="AlphaFoldDB" id="A0A380AMN2"/>
<dbReference type="Proteomes" id="UP000255529">
    <property type="component" value="Unassembled WGS sequence"/>
</dbReference>
<feature type="transmembrane region" description="Helical" evidence="5">
    <location>
        <begin position="305"/>
        <end position="332"/>
    </location>
</feature>
<feature type="transmembrane region" description="Helical" evidence="5">
    <location>
        <begin position="93"/>
        <end position="113"/>
    </location>
</feature>
<dbReference type="EMBL" id="UGYN01000002">
    <property type="protein sequence ID" value="SUI83154.1"/>
    <property type="molecule type" value="Genomic_DNA"/>
</dbReference>
<organism evidence="7 8">
    <name type="scientific">Serratia quinivorans</name>
    <dbReference type="NCBI Taxonomy" id="137545"/>
    <lineage>
        <taxon>Bacteria</taxon>
        <taxon>Pseudomonadati</taxon>
        <taxon>Pseudomonadota</taxon>
        <taxon>Gammaproteobacteria</taxon>
        <taxon>Enterobacterales</taxon>
        <taxon>Yersiniaceae</taxon>
        <taxon>Serratia</taxon>
    </lineage>
</organism>
<evidence type="ECO:0000256" key="2">
    <source>
        <dbReference type="ARBA" id="ARBA00022692"/>
    </source>
</evidence>
<evidence type="ECO:0000313" key="8">
    <source>
        <dbReference type="Proteomes" id="UP000255529"/>
    </source>
</evidence>